<dbReference type="OrthoDB" id="8139451at2"/>
<dbReference type="EMBL" id="LT670817">
    <property type="protein sequence ID" value="SHH33680.1"/>
    <property type="molecule type" value="Genomic_DNA"/>
</dbReference>
<sequence length="66" mass="7095">MTKRSTAADFVTAFATGWPENQPEIMVLSLTTHKGVQDFALSKEQALLIAKTMNDTAARLAGPKSS</sequence>
<proteinExistence type="predicted"/>
<organism evidence="1 2">
    <name type="scientific">Bradyrhizobium erythrophlei</name>
    <dbReference type="NCBI Taxonomy" id="1437360"/>
    <lineage>
        <taxon>Bacteria</taxon>
        <taxon>Pseudomonadati</taxon>
        <taxon>Pseudomonadota</taxon>
        <taxon>Alphaproteobacteria</taxon>
        <taxon>Hyphomicrobiales</taxon>
        <taxon>Nitrobacteraceae</taxon>
        <taxon>Bradyrhizobium</taxon>
    </lineage>
</organism>
<gene>
    <name evidence="1" type="ORF">SAMN05443248_4483</name>
</gene>
<evidence type="ECO:0000313" key="1">
    <source>
        <dbReference type="EMBL" id="SHH33680.1"/>
    </source>
</evidence>
<dbReference type="AlphaFoldDB" id="A0A1M5S5I0"/>
<dbReference type="RefSeq" id="WP_079603269.1">
    <property type="nucleotide sequence ID" value="NZ_LT670817.1"/>
</dbReference>
<accession>A0A1M5S5I0</accession>
<reference evidence="1 2" key="1">
    <citation type="submission" date="2016-11" db="EMBL/GenBank/DDBJ databases">
        <authorList>
            <person name="Jaros S."/>
            <person name="Januszkiewicz K."/>
            <person name="Wedrychowicz H."/>
        </authorList>
    </citation>
    <scope>NUCLEOTIDE SEQUENCE [LARGE SCALE GENOMIC DNA]</scope>
    <source>
        <strain evidence="1 2">GAS138</strain>
    </source>
</reference>
<protein>
    <submittedName>
        <fullName evidence="1">Uncharacterized protein</fullName>
    </submittedName>
</protein>
<dbReference type="Proteomes" id="UP000189796">
    <property type="component" value="Chromosome I"/>
</dbReference>
<name>A0A1M5S5I0_9BRAD</name>
<evidence type="ECO:0000313" key="2">
    <source>
        <dbReference type="Proteomes" id="UP000189796"/>
    </source>
</evidence>